<proteinExistence type="predicted"/>
<dbReference type="RefSeq" id="WP_272778787.1">
    <property type="nucleotide sequence ID" value="NZ_JAQQLI010000035.1"/>
</dbReference>
<comment type="caution">
    <text evidence="1">The sequence shown here is derived from an EMBL/GenBank/DDBJ whole genome shotgun (WGS) entry which is preliminary data.</text>
</comment>
<keyword evidence="2" id="KW-1185">Reference proteome</keyword>
<dbReference type="EMBL" id="JAQQLI010000035">
    <property type="protein sequence ID" value="MDC7787951.1"/>
    <property type="molecule type" value="Genomic_DNA"/>
</dbReference>
<dbReference type="Proteomes" id="UP001165652">
    <property type="component" value="Unassembled WGS sequence"/>
</dbReference>
<reference evidence="1" key="1">
    <citation type="journal article" date="2023" name="Microbiol Resour">
        <title>Genome Sequences of Rhodoplanes serenus and Two Thermotolerant Strains, Rhodoplanes tepidamans and 'Rhodoplanes cryptolactis,' Further Refine the Genus.</title>
        <authorList>
            <person name="Rayyan A.A."/>
            <person name="Kyndt J.A."/>
        </authorList>
    </citation>
    <scope>NUCLEOTIDE SEQUENCE</scope>
    <source>
        <strain evidence="1">DSM 9987</strain>
    </source>
</reference>
<evidence type="ECO:0000313" key="1">
    <source>
        <dbReference type="EMBL" id="MDC7787951.1"/>
    </source>
</evidence>
<gene>
    <name evidence="1" type="ORF">PQJ73_19865</name>
</gene>
<evidence type="ECO:0000313" key="2">
    <source>
        <dbReference type="Proteomes" id="UP001165652"/>
    </source>
</evidence>
<organism evidence="1 2">
    <name type="scientific">Rhodoplanes tepidamans</name>
    <name type="common">Rhodoplanes cryptolactis</name>
    <dbReference type="NCBI Taxonomy" id="200616"/>
    <lineage>
        <taxon>Bacteria</taxon>
        <taxon>Pseudomonadati</taxon>
        <taxon>Pseudomonadota</taxon>
        <taxon>Alphaproteobacteria</taxon>
        <taxon>Hyphomicrobiales</taxon>
        <taxon>Nitrobacteraceae</taxon>
        <taxon>Rhodoplanes</taxon>
    </lineage>
</organism>
<protein>
    <submittedName>
        <fullName evidence="1">Uncharacterized protein</fullName>
    </submittedName>
</protein>
<reference evidence="1" key="2">
    <citation type="submission" date="2023-02" db="EMBL/GenBank/DDBJ databases">
        <authorList>
            <person name="Rayyan A."/>
            <person name="Meyer T."/>
            <person name="Kyndt J.A."/>
        </authorList>
    </citation>
    <scope>NUCLEOTIDE SEQUENCE</scope>
    <source>
        <strain evidence="1">DSM 9987</strain>
    </source>
</reference>
<sequence length="116" mass="12103">MEKIETHPYEVLVRFTCERGEVAGAVRGISLAQRAYLVEGGTIVGRVERAGADDPADVPQALVAELLGAAATATAAEHARVVAALQAELQARDDAIAEISARLAALTATRTPPETL</sequence>
<accession>A0ABT5JE30</accession>
<name>A0ABT5JE30_RHOTP</name>